<dbReference type="GO" id="GO:0017183">
    <property type="term" value="P:protein histidyl modification to diphthamide"/>
    <property type="evidence" value="ECO:0007669"/>
    <property type="project" value="TreeGrafter"/>
</dbReference>
<protein>
    <recommendedName>
        <fullName evidence="6">methylated diphthine methylhydrolase</fullName>
        <ecNumber evidence="6">3.1.1.97</ecNumber>
    </recommendedName>
</protein>
<dbReference type="InterPro" id="IPR036322">
    <property type="entry name" value="WD40_repeat_dom_sf"/>
</dbReference>
<evidence type="ECO:0000256" key="4">
    <source>
        <dbReference type="ARBA" id="ARBA00022801"/>
    </source>
</evidence>
<evidence type="ECO:0000256" key="5">
    <source>
        <dbReference type="ARBA" id="ARBA00038092"/>
    </source>
</evidence>
<dbReference type="PROSITE" id="PS00678">
    <property type="entry name" value="WD_REPEATS_1"/>
    <property type="match status" value="1"/>
</dbReference>
<gene>
    <name evidence="9" type="ORF">Pmani_025335</name>
</gene>
<comment type="pathway">
    <text evidence="1">Protein modification; peptidyl-diphthamide biosynthesis.</text>
</comment>
<evidence type="ECO:0000313" key="9">
    <source>
        <dbReference type="EMBL" id="KAK4302578.1"/>
    </source>
</evidence>
<comment type="caution">
    <text evidence="9">The sequence shown here is derived from an EMBL/GenBank/DDBJ whole genome shotgun (WGS) entry which is preliminary data.</text>
</comment>
<evidence type="ECO:0000256" key="1">
    <source>
        <dbReference type="ARBA" id="ARBA00005156"/>
    </source>
</evidence>
<dbReference type="PANTHER" id="PTHR46042:SF1">
    <property type="entry name" value="DIPHTHINE METHYLTRANSFERASE"/>
    <property type="match status" value="1"/>
</dbReference>
<evidence type="ECO:0000256" key="2">
    <source>
        <dbReference type="ARBA" id="ARBA00022574"/>
    </source>
</evidence>
<dbReference type="EMBL" id="JAWZYT010002708">
    <property type="protein sequence ID" value="KAK4302578.1"/>
    <property type="molecule type" value="Genomic_DNA"/>
</dbReference>
<dbReference type="Proteomes" id="UP001292094">
    <property type="component" value="Unassembled WGS sequence"/>
</dbReference>
<keyword evidence="4" id="KW-0378">Hydrolase</keyword>
<evidence type="ECO:0000256" key="3">
    <source>
        <dbReference type="ARBA" id="ARBA00022737"/>
    </source>
</evidence>
<comment type="similarity">
    <text evidence="5">Belongs to the DPH7 family.</text>
</comment>
<accession>A0AAE1P6C2</accession>
<dbReference type="Pfam" id="PF00400">
    <property type="entry name" value="WD40"/>
    <property type="match status" value="1"/>
</dbReference>
<proteinExistence type="inferred from homology"/>
<dbReference type="SMART" id="SM00320">
    <property type="entry name" value="WD40"/>
    <property type="match status" value="4"/>
</dbReference>
<evidence type="ECO:0000256" key="8">
    <source>
        <dbReference type="PROSITE-ProRule" id="PRU00221"/>
    </source>
</evidence>
<evidence type="ECO:0000256" key="6">
    <source>
        <dbReference type="ARBA" id="ARBA00039131"/>
    </source>
</evidence>
<keyword evidence="3" id="KW-0677">Repeat</keyword>
<keyword evidence="2 8" id="KW-0853">WD repeat</keyword>
<dbReference type="InterPro" id="IPR001680">
    <property type="entry name" value="WD40_rpt"/>
</dbReference>
<dbReference type="InterPro" id="IPR019775">
    <property type="entry name" value="WD40_repeat_CS"/>
</dbReference>
<dbReference type="PANTHER" id="PTHR46042">
    <property type="entry name" value="DIPHTHINE METHYLTRANSFERASE"/>
    <property type="match status" value="1"/>
</dbReference>
<dbReference type="GO" id="GO:0061685">
    <property type="term" value="F:diphthine methylesterase activity"/>
    <property type="evidence" value="ECO:0007669"/>
    <property type="project" value="UniProtKB-EC"/>
</dbReference>
<keyword evidence="10" id="KW-1185">Reference proteome</keyword>
<dbReference type="EC" id="3.1.1.97" evidence="6"/>
<comment type="catalytic activity">
    <reaction evidence="7">
        <text>diphthine methyl ester-[translation elongation factor 2] + H2O = diphthine-[translation elongation factor 2] + methanol + H(+)</text>
        <dbReference type="Rhea" id="RHEA:42656"/>
        <dbReference type="Rhea" id="RHEA-COMP:10172"/>
        <dbReference type="Rhea" id="RHEA-COMP:10173"/>
        <dbReference type="ChEBI" id="CHEBI:15377"/>
        <dbReference type="ChEBI" id="CHEBI:15378"/>
        <dbReference type="ChEBI" id="CHEBI:17790"/>
        <dbReference type="ChEBI" id="CHEBI:79005"/>
        <dbReference type="ChEBI" id="CHEBI:82696"/>
        <dbReference type="EC" id="3.1.1.97"/>
    </reaction>
</comment>
<feature type="repeat" description="WD" evidence="8">
    <location>
        <begin position="282"/>
        <end position="317"/>
    </location>
</feature>
<sequence length="411" mass="46384">MLSLCCFTGYAVIEAGAAQHFSSYDLQPNTELMTLGTTTNIKYIEQQKEPLRRPNYHGDTDRPTIKTLKSDFYHHRGLHAEQKNIDGIRSTYQLVNQSPQECDQIEGVTVEHGELPKKRLGRLYLHKMTEDRVLKVVQNMDMPAILDMKWCHHMVYGLPLLAIANASGQVLIYALEDGNSSTVLKLFCQYEIGKDTLVLSLDWSTNRIQSERPQLTLSDSKGNITLLELNEGMTMKQTFLAHDFEAWITAFDCWNPNIVYTGGDDSKFKKFDARTGTAVVTSRAHDAGVTSIHSNVYKEFLLVTGSYDENVNVWDTRKLRSPLFSQSVGGGVWRLKFDPHHGELLLAACMHNGFHVVDINDKLQVKASFSGHESLAYGADWYCGLENSTKTVASASFYDHLLCLWEFTVPT</sequence>
<dbReference type="PROSITE" id="PS50082">
    <property type="entry name" value="WD_REPEATS_2"/>
    <property type="match status" value="1"/>
</dbReference>
<evidence type="ECO:0000313" key="10">
    <source>
        <dbReference type="Proteomes" id="UP001292094"/>
    </source>
</evidence>
<dbReference type="InterPro" id="IPR052415">
    <property type="entry name" value="Diphthine_MTase"/>
</dbReference>
<dbReference type="GO" id="GO:0005737">
    <property type="term" value="C:cytoplasm"/>
    <property type="evidence" value="ECO:0007669"/>
    <property type="project" value="TreeGrafter"/>
</dbReference>
<name>A0AAE1P6C2_9EUCA</name>
<dbReference type="AlphaFoldDB" id="A0AAE1P6C2"/>
<dbReference type="InterPro" id="IPR015943">
    <property type="entry name" value="WD40/YVTN_repeat-like_dom_sf"/>
</dbReference>
<organism evidence="9 10">
    <name type="scientific">Petrolisthes manimaculis</name>
    <dbReference type="NCBI Taxonomy" id="1843537"/>
    <lineage>
        <taxon>Eukaryota</taxon>
        <taxon>Metazoa</taxon>
        <taxon>Ecdysozoa</taxon>
        <taxon>Arthropoda</taxon>
        <taxon>Crustacea</taxon>
        <taxon>Multicrustacea</taxon>
        <taxon>Malacostraca</taxon>
        <taxon>Eumalacostraca</taxon>
        <taxon>Eucarida</taxon>
        <taxon>Decapoda</taxon>
        <taxon>Pleocyemata</taxon>
        <taxon>Anomura</taxon>
        <taxon>Galatheoidea</taxon>
        <taxon>Porcellanidae</taxon>
        <taxon>Petrolisthes</taxon>
    </lineage>
</organism>
<dbReference type="SUPFAM" id="SSF50978">
    <property type="entry name" value="WD40 repeat-like"/>
    <property type="match status" value="1"/>
</dbReference>
<reference evidence="9" key="1">
    <citation type="submission" date="2023-11" db="EMBL/GenBank/DDBJ databases">
        <title>Genome assemblies of two species of porcelain crab, Petrolisthes cinctipes and Petrolisthes manimaculis (Anomura: Porcellanidae).</title>
        <authorList>
            <person name="Angst P."/>
        </authorList>
    </citation>
    <scope>NUCLEOTIDE SEQUENCE</scope>
    <source>
        <strain evidence="9">PB745_02</strain>
        <tissue evidence="9">Gill</tissue>
    </source>
</reference>
<evidence type="ECO:0000256" key="7">
    <source>
        <dbReference type="ARBA" id="ARBA00047551"/>
    </source>
</evidence>
<dbReference type="Gene3D" id="2.130.10.10">
    <property type="entry name" value="YVTN repeat-like/Quinoprotein amine dehydrogenase"/>
    <property type="match status" value="1"/>
</dbReference>